<name>A0ABW0BM49_9ACTN</name>
<evidence type="ECO:0008006" key="3">
    <source>
        <dbReference type="Google" id="ProtNLM"/>
    </source>
</evidence>
<organism evidence="1 2">
    <name type="scientific">Nocardioides taihuensis</name>
    <dbReference type="NCBI Taxonomy" id="1835606"/>
    <lineage>
        <taxon>Bacteria</taxon>
        <taxon>Bacillati</taxon>
        <taxon>Actinomycetota</taxon>
        <taxon>Actinomycetes</taxon>
        <taxon>Propionibacteriales</taxon>
        <taxon>Nocardioidaceae</taxon>
        <taxon>Nocardioides</taxon>
    </lineage>
</organism>
<evidence type="ECO:0000313" key="2">
    <source>
        <dbReference type="Proteomes" id="UP001596087"/>
    </source>
</evidence>
<gene>
    <name evidence="1" type="ORF">ACFPGP_17110</name>
</gene>
<accession>A0ABW0BM49</accession>
<dbReference type="RefSeq" id="WP_378591996.1">
    <property type="nucleotide sequence ID" value="NZ_JBHSKD010000024.1"/>
</dbReference>
<reference evidence="2" key="1">
    <citation type="journal article" date="2019" name="Int. J. Syst. Evol. Microbiol.">
        <title>The Global Catalogue of Microorganisms (GCM) 10K type strain sequencing project: providing services to taxonomists for standard genome sequencing and annotation.</title>
        <authorList>
            <consortium name="The Broad Institute Genomics Platform"/>
            <consortium name="The Broad Institute Genome Sequencing Center for Infectious Disease"/>
            <person name="Wu L."/>
            <person name="Ma J."/>
        </authorList>
    </citation>
    <scope>NUCLEOTIDE SEQUENCE [LARGE SCALE GENOMIC DNA]</scope>
    <source>
        <strain evidence="2">DFY41</strain>
    </source>
</reference>
<evidence type="ECO:0000313" key="1">
    <source>
        <dbReference type="EMBL" id="MFC5178401.1"/>
    </source>
</evidence>
<comment type="caution">
    <text evidence="1">The sequence shown here is derived from an EMBL/GenBank/DDBJ whole genome shotgun (WGS) entry which is preliminary data.</text>
</comment>
<keyword evidence="2" id="KW-1185">Reference proteome</keyword>
<protein>
    <recommendedName>
        <fullName evidence="3">DUF695 domain-containing protein</fullName>
    </recommendedName>
</protein>
<dbReference type="EMBL" id="JBHSKD010000024">
    <property type="protein sequence ID" value="MFC5178401.1"/>
    <property type="molecule type" value="Genomic_DNA"/>
</dbReference>
<proteinExistence type="predicted"/>
<sequence>MPLLRRSSRPTTAAVHPVSAFWEWWAEEGHRTSPHGESRATHELSRLVAAIHPGLTWHFGPGVVAEHRLTVSAGGVAEVRPSAERWFRAAPPADATWEFRPSQEATPDALAHTLEIAGHRLELAATVFSVVPDVEQLRVHVGVHHPAFGELPDDVPAQVSFLLLDQLLGEDDVERWLGHVEALTAAPEPAHSGEKLCQVVAAMAASLDDHWAVAEWEDDDGTPGVACFRPGLRWLDHPTFDRYQVVTAPYPGRADGLPADEAALAQLQALGEELDQLLAGRGVVVAHESQRGVRTFHAYTDGEDQNADADLRDWASTRGASVDATPDPAWTRVRHFTG</sequence>
<dbReference type="Proteomes" id="UP001596087">
    <property type="component" value="Unassembled WGS sequence"/>
</dbReference>